<feature type="domain" description="CRAL-TRIO" evidence="3">
    <location>
        <begin position="487"/>
        <end position="642"/>
    </location>
</feature>
<comment type="similarity">
    <text evidence="1">Belongs to the PROTOR family.</text>
</comment>
<dbReference type="GO" id="GO:0038203">
    <property type="term" value="P:TORC2 signaling"/>
    <property type="evidence" value="ECO:0007669"/>
    <property type="project" value="TreeGrafter"/>
</dbReference>
<feature type="compositionally biased region" description="Basic and acidic residues" evidence="2">
    <location>
        <begin position="25"/>
        <end position="39"/>
    </location>
</feature>
<dbReference type="GO" id="GO:0031932">
    <property type="term" value="C:TORC2 complex"/>
    <property type="evidence" value="ECO:0007669"/>
    <property type="project" value="TreeGrafter"/>
</dbReference>
<dbReference type="SUPFAM" id="SSF52087">
    <property type="entry name" value="CRAL/TRIO domain"/>
    <property type="match status" value="1"/>
</dbReference>
<keyword evidence="6" id="KW-1185">Reference proteome</keyword>
<dbReference type="Pfam" id="PF00620">
    <property type="entry name" value="RhoGAP"/>
    <property type="match status" value="1"/>
</dbReference>
<feature type="domain" description="Rho-GAP" evidence="4">
    <location>
        <begin position="670"/>
        <end position="856"/>
    </location>
</feature>
<dbReference type="Proteomes" id="UP001295444">
    <property type="component" value="Chromosome 03"/>
</dbReference>
<reference evidence="5" key="1">
    <citation type="submission" date="2022-03" db="EMBL/GenBank/DDBJ databases">
        <authorList>
            <person name="Alioto T."/>
            <person name="Alioto T."/>
            <person name="Gomez Garrido J."/>
        </authorList>
    </citation>
    <scope>NUCLEOTIDE SEQUENCE</scope>
</reference>
<dbReference type="InterPro" id="IPR036865">
    <property type="entry name" value="CRAL-TRIO_dom_sf"/>
</dbReference>
<dbReference type="AlphaFoldDB" id="A0AAD1RTR9"/>
<proteinExistence type="inferred from homology"/>
<evidence type="ECO:0000259" key="4">
    <source>
        <dbReference type="PROSITE" id="PS50238"/>
    </source>
</evidence>
<dbReference type="PANTHER" id="PTHR32428:SF4">
    <property type="entry name" value="PROLINE-RICH PROTEIN 5"/>
    <property type="match status" value="1"/>
</dbReference>
<dbReference type="SUPFAM" id="SSF74788">
    <property type="entry name" value="Cullin repeat-like"/>
    <property type="match status" value="1"/>
</dbReference>
<dbReference type="InterPro" id="IPR016159">
    <property type="entry name" value="Cullin_repeat-like_dom_sf"/>
</dbReference>
<dbReference type="PROSITE" id="PS50238">
    <property type="entry name" value="RHOGAP"/>
    <property type="match status" value="1"/>
</dbReference>
<dbReference type="Gene3D" id="1.10.555.10">
    <property type="entry name" value="Rho GTPase activation protein"/>
    <property type="match status" value="1"/>
</dbReference>
<evidence type="ECO:0000259" key="3">
    <source>
        <dbReference type="PROSITE" id="PS50191"/>
    </source>
</evidence>
<dbReference type="Pfam" id="PF13716">
    <property type="entry name" value="CRAL_TRIO_2"/>
    <property type="match status" value="1"/>
</dbReference>
<gene>
    <name evidence="5" type="ORF">PECUL_23A021608</name>
</gene>
<name>A0AAD1RTR9_PELCU</name>
<evidence type="ECO:0000256" key="2">
    <source>
        <dbReference type="SAM" id="MobiDB-lite"/>
    </source>
</evidence>
<dbReference type="Gene3D" id="3.40.525.10">
    <property type="entry name" value="CRAL-TRIO lipid binding domain"/>
    <property type="match status" value="1"/>
</dbReference>
<dbReference type="PANTHER" id="PTHR32428">
    <property type="entry name" value="TARGET OF RAPAMYCIN COMPLEX 2 SUBUNIT BIT61-RELATED"/>
    <property type="match status" value="1"/>
</dbReference>
<feature type="region of interest" description="Disordered" evidence="2">
    <location>
        <begin position="17"/>
        <end position="46"/>
    </location>
</feature>
<evidence type="ECO:0000313" key="5">
    <source>
        <dbReference type="EMBL" id="CAH2278327.1"/>
    </source>
</evidence>
<sequence>MLRRTLTMRTLRRSKFMSSPSLSDLGKKEQAASLDERGTHQKKAGSNATWNSIQNGVISVFQKKGLPDHELYNLNEGVRQLLKTELGSFFTEYLQNQLLTKGMVILRDKIRFYEGQKLLDSLAETWDFFFCDVLPMLQAIFYPVQGKEPSIRQLALLHFRNIITLNIKLDDALARPRARVPPSIIQMLLILQGVHESKGVSEEYLNLEALLQKVVSPYLGTYGLYSNEGPVTHASCILEKRMFRRCPKSGEIIVKNPVVRSKSYNNPLLTPVAEYEMEGLAANGTGIRRHSVSEMTSLLEIQGYSNLTTILDSSSKLSMSTTKSQPLGEIERPSTDNGQFDPVHDHQETQQGLFHSQNARDDCSMDSALLPAPSSSPETIVDRILESIDSDSEGIFIDFGRRVEAILQGVRLRSRIVIRRSGARAQINLWSRRGTIVSNFPAMHAVDFEQLAEIELQKDEEDLVHLGHEGMAVNRPLQTPEVHLNHPYYDIARHDIIHVAGDDNFGRKLITFSCCRLPPCHEIDHVRLLEYLKYTLDHYVENDYTVVYFHYGLNSRNKPSLSWLQSAYKAFDRKYKKNLKTLYVVHPTNFIKVLWNIFKPVISHKFGKKILYIKYLSDLREHLKFNRLIIPQEVLQHDEKLRASQKAKLPSSPAKCPPPRPPLPTQQFGVSLQYIKNKNSGALIPPVIKDTISYLSVKGLHTEGLFRRSASVHVIKDIQKSYNLGKPVNFDESDDPHIPAVVLKTFLRELPEPLLTFGSYQRILEIILVENVLRVTRCKQIIHSLPDDNYAVLKYVMGFLYALSQESISNKMSASNLACVFGLNLAWPQEGAPSIDALVPLNIFTELMIEFYPQIFDSRTVPGECLP</sequence>
<dbReference type="InterPro" id="IPR001251">
    <property type="entry name" value="CRAL-TRIO_dom"/>
</dbReference>
<dbReference type="InterPro" id="IPR013745">
    <property type="entry name" value="Bit61/PRR5"/>
</dbReference>
<dbReference type="SUPFAM" id="SSF48350">
    <property type="entry name" value="GTPase activation domain, GAP"/>
    <property type="match status" value="1"/>
</dbReference>
<dbReference type="InterPro" id="IPR008936">
    <property type="entry name" value="Rho_GTPase_activation_prot"/>
</dbReference>
<dbReference type="SMART" id="SM00324">
    <property type="entry name" value="RhoGAP"/>
    <property type="match status" value="1"/>
</dbReference>
<feature type="region of interest" description="Disordered" evidence="2">
    <location>
        <begin position="321"/>
        <end position="358"/>
    </location>
</feature>
<evidence type="ECO:0000256" key="1">
    <source>
        <dbReference type="ARBA" id="ARBA00010453"/>
    </source>
</evidence>
<dbReference type="PROSITE" id="PS50191">
    <property type="entry name" value="CRAL_TRIO"/>
    <property type="match status" value="1"/>
</dbReference>
<evidence type="ECO:0000313" key="6">
    <source>
        <dbReference type="Proteomes" id="UP001295444"/>
    </source>
</evidence>
<dbReference type="InterPro" id="IPR000198">
    <property type="entry name" value="RhoGAP_dom"/>
</dbReference>
<organism evidence="5 6">
    <name type="scientific">Pelobates cultripes</name>
    <name type="common">Western spadefoot toad</name>
    <dbReference type="NCBI Taxonomy" id="61616"/>
    <lineage>
        <taxon>Eukaryota</taxon>
        <taxon>Metazoa</taxon>
        <taxon>Chordata</taxon>
        <taxon>Craniata</taxon>
        <taxon>Vertebrata</taxon>
        <taxon>Euteleostomi</taxon>
        <taxon>Amphibia</taxon>
        <taxon>Batrachia</taxon>
        <taxon>Anura</taxon>
        <taxon>Pelobatoidea</taxon>
        <taxon>Pelobatidae</taxon>
        <taxon>Pelobates</taxon>
    </lineage>
</organism>
<dbReference type="SMART" id="SM00516">
    <property type="entry name" value="SEC14"/>
    <property type="match status" value="1"/>
</dbReference>
<dbReference type="FunFam" id="3.40.525.10:FF:000007">
    <property type="entry name" value="rho GTPase-activating protein 1"/>
    <property type="match status" value="1"/>
</dbReference>
<dbReference type="CDD" id="cd00170">
    <property type="entry name" value="SEC14"/>
    <property type="match status" value="1"/>
</dbReference>
<accession>A0AAD1RTR9</accession>
<dbReference type="Pfam" id="PF08539">
    <property type="entry name" value="HbrB"/>
    <property type="match status" value="1"/>
</dbReference>
<protein>
    <submittedName>
        <fullName evidence="5">Proline-rich 5 isoform X1</fullName>
    </submittedName>
</protein>
<dbReference type="EMBL" id="OW240914">
    <property type="protein sequence ID" value="CAH2278327.1"/>
    <property type="molecule type" value="Genomic_DNA"/>
</dbReference>